<feature type="chain" id="PRO_5046103464" description="Secreted protein" evidence="2">
    <location>
        <begin position="20"/>
        <end position="105"/>
    </location>
</feature>
<name>A0ABQ8GGT7_9PEZI</name>
<evidence type="ECO:0000256" key="2">
    <source>
        <dbReference type="SAM" id="SignalP"/>
    </source>
</evidence>
<keyword evidence="2" id="KW-0732">Signal</keyword>
<sequence>MRWLACWVLCWVRDVFVYCGSPQRWRGRGKSTAQSSDDDRAHGIPRNWSPWRVHDSFETSRRHGKRGEASIYSSSFDLTIPVVLARKWPMCFLEERPVAELKLQR</sequence>
<protein>
    <recommendedName>
        <fullName evidence="5">Secreted protein</fullName>
    </recommendedName>
</protein>
<organism evidence="3 4">
    <name type="scientific">Macrophomina phaseolina</name>
    <dbReference type="NCBI Taxonomy" id="35725"/>
    <lineage>
        <taxon>Eukaryota</taxon>
        <taxon>Fungi</taxon>
        <taxon>Dikarya</taxon>
        <taxon>Ascomycota</taxon>
        <taxon>Pezizomycotina</taxon>
        <taxon>Dothideomycetes</taxon>
        <taxon>Dothideomycetes incertae sedis</taxon>
        <taxon>Botryosphaeriales</taxon>
        <taxon>Botryosphaeriaceae</taxon>
        <taxon>Macrophomina</taxon>
    </lineage>
</organism>
<feature type="signal peptide" evidence="2">
    <location>
        <begin position="1"/>
        <end position="19"/>
    </location>
</feature>
<proteinExistence type="predicted"/>
<feature type="region of interest" description="Disordered" evidence="1">
    <location>
        <begin position="24"/>
        <end position="47"/>
    </location>
</feature>
<evidence type="ECO:0000313" key="3">
    <source>
        <dbReference type="EMBL" id="KAH7055679.1"/>
    </source>
</evidence>
<evidence type="ECO:0000256" key="1">
    <source>
        <dbReference type="SAM" id="MobiDB-lite"/>
    </source>
</evidence>
<dbReference type="Proteomes" id="UP000774617">
    <property type="component" value="Unassembled WGS sequence"/>
</dbReference>
<gene>
    <name evidence="3" type="ORF">B0J12DRAFT_427057</name>
</gene>
<dbReference type="EMBL" id="JAGTJR010000008">
    <property type="protein sequence ID" value="KAH7055679.1"/>
    <property type="molecule type" value="Genomic_DNA"/>
</dbReference>
<evidence type="ECO:0000313" key="4">
    <source>
        <dbReference type="Proteomes" id="UP000774617"/>
    </source>
</evidence>
<evidence type="ECO:0008006" key="5">
    <source>
        <dbReference type="Google" id="ProtNLM"/>
    </source>
</evidence>
<reference evidence="3 4" key="1">
    <citation type="journal article" date="2021" name="Nat. Commun.">
        <title>Genetic determinants of endophytism in the Arabidopsis root mycobiome.</title>
        <authorList>
            <person name="Mesny F."/>
            <person name="Miyauchi S."/>
            <person name="Thiergart T."/>
            <person name="Pickel B."/>
            <person name="Atanasova L."/>
            <person name="Karlsson M."/>
            <person name="Huettel B."/>
            <person name="Barry K.W."/>
            <person name="Haridas S."/>
            <person name="Chen C."/>
            <person name="Bauer D."/>
            <person name="Andreopoulos W."/>
            <person name="Pangilinan J."/>
            <person name="LaButti K."/>
            <person name="Riley R."/>
            <person name="Lipzen A."/>
            <person name="Clum A."/>
            <person name="Drula E."/>
            <person name="Henrissat B."/>
            <person name="Kohler A."/>
            <person name="Grigoriev I.V."/>
            <person name="Martin F.M."/>
            <person name="Hacquard S."/>
        </authorList>
    </citation>
    <scope>NUCLEOTIDE SEQUENCE [LARGE SCALE GENOMIC DNA]</scope>
    <source>
        <strain evidence="3 4">MPI-SDFR-AT-0080</strain>
    </source>
</reference>
<comment type="caution">
    <text evidence="3">The sequence shown here is derived from an EMBL/GenBank/DDBJ whole genome shotgun (WGS) entry which is preliminary data.</text>
</comment>
<keyword evidence="4" id="KW-1185">Reference proteome</keyword>
<accession>A0ABQ8GGT7</accession>